<evidence type="ECO:0000256" key="8">
    <source>
        <dbReference type="ARBA" id="ARBA00022840"/>
    </source>
</evidence>
<keyword evidence="7 14" id="KW-0418">Kinase</keyword>
<evidence type="ECO:0000259" key="13">
    <source>
        <dbReference type="Pfam" id="PF01288"/>
    </source>
</evidence>
<accession>A0A1N6F3X3</accession>
<name>A0A1N6F3X3_9PROT</name>
<evidence type="ECO:0000256" key="5">
    <source>
        <dbReference type="ARBA" id="ARBA00022679"/>
    </source>
</evidence>
<dbReference type="GO" id="GO:0046654">
    <property type="term" value="P:tetrahydrofolate biosynthetic process"/>
    <property type="evidence" value="ECO:0007669"/>
    <property type="project" value="UniProtKB-UniPathway"/>
</dbReference>
<keyword evidence="8" id="KW-0067">ATP-binding</keyword>
<dbReference type="EMBL" id="FSRO01000001">
    <property type="protein sequence ID" value="SIN89916.1"/>
    <property type="molecule type" value="Genomic_DNA"/>
</dbReference>
<dbReference type="PANTHER" id="PTHR43071:SF1">
    <property type="entry name" value="2-AMINO-4-HYDROXY-6-HYDROXYMETHYLDIHYDROPTERIDINE PYROPHOSPHOKINASE"/>
    <property type="match status" value="1"/>
</dbReference>
<evidence type="ECO:0000256" key="4">
    <source>
        <dbReference type="ARBA" id="ARBA00016218"/>
    </source>
</evidence>
<dbReference type="UniPathway" id="UPA00077">
    <property type="reaction ID" value="UER00155"/>
</dbReference>
<evidence type="ECO:0000256" key="2">
    <source>
        <dbReference type="ARBA" id="ARBA00005810"/>
    </source>
</evidence>
<dbReference type="GO" id="GO:0003848">
    <property type="term" value="F:2-amino-4-hydroxy-6-hydroxymethyldihydropteridine diphosphokinase activity"/>
    <property type="evidence" value="ECO:0007669"/>
    <property type="project" value="UniProtKB-EC"/>
</dbReference>
<dbReference type="eggNOG" id="COG0801">
    <property type="taxonomic scope" value="Bacteria"/>
</dbReference>
<dbReference type="GO" id="GO:0005524">
    <property type="term" value="F:ATP binding"/>
    <property type="evidence" value="ECO:0007669"/>
    <property type="project" value="UniProtKB-KW"/>
</dbReference>
<keyword evidence="9" id="KW-0289">Folate biosynthesis</keyword>
<dbReference type="GO" id="GO:0016301">
    <property type="term" value="F:kinase activity"/>
    <property type="evidence" value="ECO:0007669"/>
    <property type="project" value="UniProtKB-KW"/>
</dbReference>
<dbReference type="SUPFAM" id="SSF55083">
    <property type="entry name" value="6-hydroxymethyl-7,8-dihydropterin pyrophosphokinase, HPPK"/>
    <property type="match status" value="1"/>
</dbReference>
<protein>
    <recommendedName>
        <fullName evidence="4">2-amino-4-hydroxy-6-hydroxymethyldihydropteridine pyrophosphokinase</fullName>
        <ecNumber evidence="3">2.7.6.3</ecNumber>
    </recommendedName>
    <alternativeName>
        <fullName evidence="11">6-hydroxymethyl-7,8-dihydropterin pyrophosphokinase</fullName>
    </alternativeName>
    <alternativeName>
        <fullName evidence="12">7,8-dihydro-6-hydroxymethylpterin-pyrophosphokinase</fullName>
    </alternativeName>
</protein>
<evidence type="ECO:0000256" key="6">
    <source>
        <dbReference type="ARBA" id="ARBA00022741"/>
    </source>
</evidence>
<dbReference type="CDD" id="cd00483">
    <property type="entry name" value="HPPK"/>
    <property type="match status" value="1"/>
</dbReference>
<proteinExistence type="inferred from homology"/>
<dbReference type="InterPro" id="IPR035907">
    <property type="entry name" value="Hppk_sf"/>
</dbReference>
<comment type="similarity">
    <text evidence="2">Belongs to the HPPK family.</text>
</comment>
<keyword evidence="6" id="KW-0547">Nucleotide-binding</keyword>
<feature type="domain" description="7,8-dihydro-6-hydroxymethylpterin-pyrophosphokinase" evidence="13">
    <location>
        <begin position="17"/>
        <end position="145"/>
    </location>
</feature>
<dbReference type="Proteomes" id="UP000185062">
    <property type="component" value="Unassembled WGS sequence"/>
</dbReference>
<evidence type="ECO:0000256" key="9">
    <source>
        <dbReference type="ARBA" id="ARBA00022909"/>
    </source>
</evidence>
<evidence type="ECO:0000256" key="10">
    <source>
        <dbReference type="ARBA" id="ARBA00029409"/>
    </source>
</evidence>
<gene>
    <name evidence="14" type="ORF">SAMN02743940_0076</name>
</gene>
<evidence type="ECO:0000256" key="11">
    <source>
        <dbReference type="ARBA" id="ARBA00029766"/>
    </source>
</evidence>
<organism evidence="14 15">
    <name type="scientific">Nitrosomonas cryotolerans ATCC 49181</name>
    <dbReference type="NCBI Taxonomy" id="1131553"/>
    <lineage>
        <taxon>Bacteria</taxon>
        <taxon>Pseudomonadati</taxon>
        <taxon>Pseudomonadota</taxon>
        <taxon>Betaproteobacteria</taxon>
        <taxon>Nitrosomonadales</taxon>
        <taxon>Nitrosomonadaceae</taxon>
        <taxon>Nitrosomonas</taxon>
    </lineage>
</organism>
<dbReference type="RefSeq" id="WP_143071236.1">
    <property type="nucleotide sequence ID" value="NZ_FSRO01000001.1"/>
</dbReference>
<keyword evidence="5" id="KW-0808">Transferase</keyword>
<dbReference type="STRING" id="44575.SAMN05216419_101415"/>
<sequence>MNNNPVSQTTEPVSQAFIALGSNLGNPLIQIQQALNELAQLPVTHLVICSSFYCSAPIGRLDQPDFINAVAQIETNLKPYDLLKALLEIERRHGRIRESLNAPRTLDLDILMYDDQQCYEQELILPHPRMHQRAFVLQPLMEIAPDCYIPGYGTVTELLALCTEQRLKRISKQHD</sequence>
<comment type="function">
    <text evidence="10">Catalyzes the transfer of pyrophosphate from adenosine triphosphate (ATP) to 6-hydroxymethyl-7,8-dihydropterin, an enzymatic step in folate biosynthesis pathway.</text>
</comment>
<dbReference type="Pfam" id="PF01288">
    <property type="entry name" value="HPPK"/>
    <property type="match status" value="1"/>
</dbReference>
<comment type="pathway">
    <text evidence="1">Cofactor biosynthesis; tetrahydrofolate biosynthesis; 2-amino-4-hydroxy-6-hydroxymethyl-7,8-dihydropteridine diphosphate from 7,8-dihydroneopterin triphosphate: step 4/4.</text>
</comment>
<evidence type="ECO:0000313" key="15">
    <source>
        <dbReference type="Proteomes" id="UP000185062"/>
    </source>
</evidence>
<dbReference type="PANTHER" id="PTHR43071">
    <property type="entry name" value="2-AMINO-4-HYDROXY-6-HYDROXYMETHYLDIHYDROPTERIDINE PYROPHOSPHOKINASE"/>
    <property type="match status" value="1"/>
</dbReference>
<evidence type="ECO:0000256" key="1">
    <source>
        <dbReference type="ARBA" id="ARBA00005051"/>
    </source>
</evidence>
<dbReference type="InterPro" id="IPR000550">
    <property type="entry name" value="Hppk"/>
</dbReference>
<dbReference type="NCBIfam" id="TIGR01498">
    <property type="entry name" value="folK"/>
    <property type="match status" value="1"/>
</dbReference>
<evidence type="ECO:0000256" key="7">
    <source>
        <dbReference type="ARBA" id="ARBA00022777"/>
    </source>
</evidence>
<evidence type="ECO:0000256" key="3">
    <source>
        <dbReference type="ARBA" id="ARBA00013253"/>
    </source>
</evidence>
<reference evidence="14 15" key="1">
    <citation type="submission" date="2016-12" db="EMBL/GenBank/DDBJ databases">
        <authorList>
            <person name="Song W.-J."/>
            <person name="Kurnit D.M."/>
        </authorList>
    </citation>
    <scope>NUCLEOTIDE SEQUENCE [LARGE SCALE GENOMIC DNA]</scope>
    <source>
        <strain evidence="14 15">ATCC 49181</strain>
    </source>
</reference>
<dbReference type="EC" id="2.7.6.3" evidence="3"/>
<dbReference type="GO" id="GO:0046656">
    <property type="term" value="P:folic acid biosynthetic process"/>
    <property type="evidence" value="ECO:0007669"/>
    <property type="project" value="UniProtKB-KW"/>
</dbReference>
<evidence type="ECO:0000313" key="14">
    <source>
        <dbReference type="EMBL" id="SIN89916.1"/>
    </source>
</evidence>
<evidence type="ECO:0000256" key="12">
    <source>
        <dbReference type="ARBA" id="ARBA00033413"/>
    </source>
</evidence>
<keyword evidence="15" id="KW-1185">Reference proteome</keyword>
<dbReference type="Gene3D" id="3.30.70.560">
    <property type="entry name" value="7,8-Dihydro-6-hydroxymethylpterin-pyrophosphokinase HPPK"/>
    <property type="match status" value="1"/>
</dbReference>
<dbReference type="AlphaFoldDB" id="A0A1N6F3X3"/>